<evidence type="ECO:0000259" key="8">
    <source>
        <dbReference type="PROSITE" id="PS51826"/>
    </source>
</evidence>
<feature type="compositionally biased region" description="Low complexity" evidence="6">
    <location>
        <begin position="112"/>
        <end position="131"/>
    </location>
</feature>
<dbReference type="AlphaFoldDB" id="A0A381XLF4"/>
<dbReference type="PROSITE" id="PS51826">
    <property type="entry name" value="PSBD"/>
    <property type="match status" value="1"/>
</dbReference>
<dbReference type="InterPro" id="IPR036625">
    <property type="entry name" value="E3-bd_dom_sf"/>
</dbReference>
<dbReference type="SUPFAM" id="SSF52777">
    <property type="entry name" value="CoA-dependent acyltransferases"/>
    <property type="match status" value="1"/>
</dbReference>
<evidence type="ECO:0000256" key="5">
    <source>
        <dbReference type="ARBA" id="ARBA00023315"/>
    </source>
</evidence>
<comment type="similarity">
    <text evidence="2">Belongs to the 2-oxoacid dehydrogenase family.</text>
</comment>
<feature type="compositionally biased region" description="Basic and acidic residues" evidence="6">
    <location>
        <begin position="89"/>
        <end position="111"/>
    </location>
</feature>
<dbReference type="GO" id="GO:0016407">
    <property type="term" value="F:acetyltransferase activity"/>
    <property type="evidence" value="ECO:0007669"/>
    <property type="project" value="TreeGrafter"/>
</dbReference>
<dbReference type="GO" id="GO:0031405">
    <property type="term" value="F:lipoic acid binding"/>
    <property type="evidence" value="ECO:0007669"/>
    <property type="project" value="TreeGrafter"/>
</dbReference>
<dbReference type="PANTHER" id="PTHR43178">
    <property type="entry name" value="DIHYDROLIPOAMIDE ACETYLTRANSFERASE COMPONENT OF PYRUVATE DEHYDROGENASE COMPLEX"/>
    <property type="match status" value="1"/>
</dbReference>
<dbReference type="SUPFAM" id="SSF51230">
    <property type="entry name" value="Single hybrid motif"/>
    <property type="match status" value="1"/>
</dbReference>
<feature type="domain" description="Lipoyl-binding" evidence="7">
    <location>
        <begin position="2"/>
        <end position="76"/>
    </location>
</feature>
<keyword evidence="3" id="KW-0808">Transferase</keyword>
<evidence type="ECO:0000256" key="2">
    <source>
        <dbReference type="ARBA" id="ARBA00007317"/>
    </source>
</evidence>
<dbReference type="InterPro" id="IPR000089">
    <property type="entry name" value="Biotin_lipoyl"/>
</dbReference>
<keyword evidence="5" id="KW-0012">Acyltransferase</keyword>
<dbReference type="InterPro" id="IPR011053">
    <property type="entry name" value="Single_hybrid_motif"/>
</dbReference>
<evidence type="ECO:0000256" key="3">
    <source>
        <dbReference type="ARBA" id="ARBA00022679"/>
    </source>
</evidence>
<dbReference type="PANTHER" id="PTHR43178:SF5">
    <property type="entry name" value="LIPOAMIDE ACYLTRANSFERASE COMPONENT OF BRANCHED-CHAIN ALPHA-KETO ACID DEHYDROGENASE COMPLEX, MITOCHONDRIAL"/>
    <property type="match status" value="1"/>
</dbReference>
<comment type="cofactor">
    <cofactor evidence="1">
        <name>(R)-lipoate</name>
        <dbReference type="ChEBI" id="CHEBI:83088"/>
    </cofactor>
</comment>
<feature type="region of interest" description="Disordered" evidence="6">
    <location>
        <begin position="79"/>
        <end position="132"/>
    </location>
</feature>
<evidence type="ECO:0000256" key="4">
    <source>
        <dbReference type="ARBA" id="ARBA00022823"/>
    </source>
</evidence>
<dbReference type="InterPro" id="IPR023213">
    <property type="entry name" value="CAT-like_dom_sf"/>
</dbReference>
<dbReference type="Gene3D" id="4.10.320.10">
    <property type="entry name" value="E3-binding domain"/>
    <property type="match status" value="1"/>
</dbReference>
<protein>
    <recommendedName>
        <fullName evidence="10">Dihydrolipoamide acetyltransferase component of pyruvate dehydrogenase complex</fullName>
    </recommendedName>
</protein>
<dbReference type="Pfam" id="PF00198">
    <property type="entry name" value="2-oxoacid_dh"/>
    <property type="match status" value="1"/>
</dbReference>
<dbReference type="InterPro" id="IPR050743">
    <property type="entry name" value="2-oxoacid_DH_E2_comp"/>
</dbReference>
<dbReference type="CDD" id="cd06849">
    <property type="entry name" value="lipoyl_domain"/>
    <property type="match status" value="1"/>
</dbReference>
<evidence type="ECO:0000256" key="1">
    <source>
        <dbReference type="ARBA" id="ARBA00001938"/>
    </source>
</evidence>
<evidence type="ECO:0000259" key="7">
    <source>
        <dbReference type="PROSITE" id="PS50968"/>
    </source>
</evidence>
<dbReference type="SUPFAM" id="SSF47005">
    <property type="entry name" value="Peripheral subunit-binding domain of 2-oxo acid dehydrogenase complex"/>
    <property type="match status" value="1"/>
</dbReference>
<gene>
    <name evidence="9" type="ORF">METZ01_LOCUS118383</name>
</gene>
<dbReference type="Gene3D" id="2.40.50.100">
    <property type="match status" value="1"/>
</dbReference>
<name>A0A381XLF4_9ZZZZ</name>
<organism evidence="9">
    <name type="scientific">marine metagenome</name>
    <dbReference type="NCBI Taxonomy" id="408172"/>
    <lineage>
        <taxon>unclassified sequences</taxon>
        <taxon>metagenomes</taxon>
        <taxon>ecological metagenomes</taxon>
    </lineage>
</organism>
<dbReference type="EMBL" id="UINC01015584">
    <property type="protein sequence ID" value="SVA65529.1"/>
    <property type="molecule type" value="Genomic_DNA"/>
</dbReference>
<dbReference type="Gene3D" id="3.30.559.10">
    <property type="entry name" value="Chloramphenicol acetyltransferase-like domain"/>
    <property type="match status" value="1"/>
</dbReference>
<dbReference type="Pfam" id="PF00364">
    <property type="entry name" value="Biotin_lipoyl"/>
    <property type="match status" value="1"/>
</dbReference>
<dbReference type="InterPro" id="IPR004167">
    <property type="entry name" value="PSBD"/>
</dbReference>
<dbReference type="Pfam" id="PF02817">
    <property type="entry name" value="E3_binding"/>
    <property type="match status" value="1"/>
</dbReference>
<proteinExistence type="inferred from homology"/>
<evidence type="ECO:0000256" key="6">
    <source>
        <dbReference type="SAM" id="MobiDB-lite"/>
    </source>
</evidence>
<accession>A0A381XLF4</accession>
<keyword evidence="4" id="KW-0450">Lipoyl</keyword>
<reference evidence="9" key="1">
    <citation type="submission" date="2018-05" db="EMBL/GenBank/DDBJ databases">
        <authorList>
            <person name="Lanie J.A."/>
            <person name="Ng W.-L."/>
            <person name="Kazmierczak K.M."/>
            <person name="Andrzejewski T.M."/>
            <person name="Davidsen T.M."/>
            <person name="Wayne K.J."/>
            <person name="Tettelin H."/>
            <person name="Glass J.I."/>
            <person name="Rusch D."/>
            <person name="Podicherti R."/>
            <person name="Tsui H.-C.T."/>
            <person name="Winkler M.E."/>
        </authorList>
    </citation>
    <scope>NUCLEOTIDE SEQUENCE</scope>
</reference>
<evidence type="ECO:0008006" key="10">
    <source>
        <dbReference type="Google" id="ProtNLM"/>
    </source>
</evidence>
<dbReference type="PROSITE" id="PS50968">
    <property type="entry name" value="BIOTINYL_LIPOYL"/>
    <property type="match status" value="1"/>
</dbReference>
<dbReference type="InterPro" id="IPR001078">
    <property type="entry name" value="2-oxoacid_DH_actylTfrase"/>
</dbReference>
<sequence length="396" mass="42183">MATPIVMPRLGDFMTEGVVTKFTKSPGDKVAQGEVVAEIETEKVNYDLEATETGLFHPVVEAGTTVAVDDVMGYLLAAGEAPPENSVTDSEKKTPEKSREERLASRAERRASGSAGSRAGSGTGPIPSTPGARKLALTLGVDLNEVTPTGPRGRIVEADVRKVAEAGSKASGPLKPPGVPEPSEIVQFSGMRRAIANNMKDSLRDSAQLSFFFDVDITEAQSLRRELGVGLTELLIKASAETLGRVPSMNSVVSGDSYFRFDQINIAMAVALDDGLIVPVIEDVGDKDLRTISDEVKALSELARSGKIRPDQLVGGTFTISVLGSVDGFTPILNQGQVGLLGVGRSQQKPVVVKGEIVIREMMTISLTVDHQVIDGAIAANFCRRFQQLIERPSRL</sequence>
<feature type="domain" description="Peripheral subunit-binding (PSBD)" evidence="8">
    <location>
        <begin position="127"/>
        <end position="164"/>
    </location>
</feature>
<evidence type="ECO:0000313" key="9">
    <source>
        <dbReference type="EMBL" id="SVA65529.1"/>
    </source>
</evidence>
<dbReference type="GO" id="GO:0005737">
    <property type="term" value="C:cytoplasm"/>
    <property type="evidence" value="ECO:0007669"/>
    <property type="project" value="TreeGrafter"/>
</dbReference>